<protein>
    <submittedName>
        <fullName evidence="2">Uncharacterized protein</fullName>
    </submittedName>
</protein>
<reference evidence="2 3" key="1">
    <citation type="submission" date="2019-06" db="EMBL/GenBank/DDBJ databases">
        <title>Complete genome sequence of Ensifer mexicanus ITTG R7 isolated from nodules of Acacia angustissima (Mill.) Kuntze.</title>
        <authorList>
            <person name="Rincon-Rosales R."/>
            <person name="Rogel M.A."/>
            <person name="Guerrero G."/>
            <person name="Rincon-Molina C.I."/>
            <person name="Lopez-Lopez A."/>
            <person name="Martinez-Romero E."/>
        </authorList>
    </citation>
    <scope>NUCLEOTIDE SEQUENCE [LARGE SCALE GENOMIC DNA]</scope>
    <source>
        <strain evidence="2 3">ITTG R7</strain>
    </source>
</reference>
<sequence>MKELTAYVLEGHEVRIRPAPLERRWMDRTNQRFAYRCLPLNIANTHGWEILCSTAFSAIWDGRYALDAVRIKTRSDKPPLAVSHFGEGVLTFHVPCIFKTEPGFDLYVTGPINNPKDGIAPLTGIVEADWSPYTFTMNWIFTRPAHRVHFAADEPFCHIFPVKRGALETVTPTLRPLAEAPEIEREYRLWSESRYNFNRDLANPESSAAQARWQKSYFRGELPSGESGPGDHRSRLRLRPFK</sequence>
<dbReference type="AlphaFoldDB" id="A0A859QS98"/>
<name>A0A859QS98_9HYPH</name>
<evidence type="ECO:0000313" key="2">
    <source>
        <dbReference type="EMBL" id="QLL62339.1"/>
    </source>
</evidence>
<evidence type="ECO:0000256" key="1">
    <source>
        <dbReference type="SAM" id="MobiDB-lite"/>
    </source>
</evidence>
<dbReference type="Proteomes" id="UP000510721">
    <property type="component" value="Chromosome"/>
</dbReference>
<dbReference type="Pfam" id="PF19541">
    <property type="entry name" value="DUF6065"/>
    <property type="match status" value="1"/>
</dbReference>
<dbReference type="InterPro" id="IPR045709">
    <property type="entry name" value="DUF6065"/>
</dbReference>
<dbReference type="RefSeq" id="WP_180938243.1">
    <property type="nucleotide sequence ID" value="NZ_CP041238.1"/>
</dbReference>
<feature type="region of interest" description="Disordered" evidence="1">
    <location>
        <begin position="220"/>
        <end position="242"/>
    </location>
</feature>
<organism evidence="2 3">
    <name type="scientific">Sinorhizobium mexicanum</name>
    <dbReference type="NCBI Taxonomy" id="375549"/>
    <lineage>
        <taxon>Bacteria</taxon>
        <taxon>Pseudomonadati</taxon>
        <taxon>Pseudomonadota</taxon>
        <taxon>Alphaproteobacteria</taxon>
        <taxon>Hyphomicrobiales</taxon>
        <taxon>Rhizobiaceae</taxon>
        <taxon>Sinorhizobium/Ensifer group</taxon>
        <taxon>Sinorhizobium</taxon>
    </lineage>
</organism>
<dbReference type="EMBL" id="CP041238">
    <property type="protein sequence ID" value="QLL62339.1"/>
    <property type="molecule type" value="Genomic_DNA"/>
</dbReference>
<evidence type="ECO:0000313" key="3">
    <source>
        <dbReference type="Proteomes" id="UP000510721"/>
    </source>
</evidence>
<dbReference type="KEGG" id="emx:FKV68_13275"/>
<accession>A0A859QS98</accession>
<keyword evidence="3" id="KW-1185">Reference proteome</keyword>
<gene>
    <name evidence="2" type="ORF">FKV68_13275</name>
</gene>
<proteinExistence type="predicted"/>